<dbReference type="EMBL" id="NXLZ01000004">
    <property type="protein sequence ID" value="TKX31229.1"/>
    <property type="molecule type" value="Genomic_DNA"/>
</dbReference>
<dbReference type="GO" id="GO:0003676">
    <property type="term" value="F:nucleic acid binding"/>
    <property type="evidence" value="ECO:0007669"/>
    <property type="project" value="InterPro"/>
</dbReference>
<keyword evidence="2" id="KW-1185">Reference proteome</keyword>
<dbReference type="InterPro" id="IPR029063">
    <property type="entry name" value="SAM-dependent_MTases_sf"/>
</dbReference>
<dbReference type="GO" id="GO:0008168">
    <property type="term" value="F:methyltransferase activity"/>
    <property type="evidence" value="ECO:0007669"/>
    <property type="project" value="InterPro"/>
</dbReference>
<sequence>MQNHLNKEATINLGSYYTPRFLVNNAYSLLDKWVVKLQDYVFLDSSCGYGDFFIKNLNYIGCDIDKIALNKVNNAKIIHTNSLINVSRKKFYIKNDDKLIIIGNPPYNDKTSILRSSVKKELFSCDKELLHRDLGISFLRSYEVLKPEFICVLHPLSYLIKKTNFNALSKFKNSYRLIDGLIVSSEIFTPKSNTFFPIIIALYQRNEKGMNYEYIKNYVFKTIEGHELILKNYDSIANYVPKYPNQKDTRKAIAYFHTLRDINALKRNQTFMVYKNSNSIKVFEDNLKYYIYIHFFKQYSYLLPYYFGNLDIFINNESFLKIENEFLNFFYKKPYNKNKIEEYFYNLFVMKEIE</sequence>
<protein>
    <submittedName>
        <fullName evidence="1">Uncharacterized protein</fullName>
    </submittedName>
</protein>
<dbReference type="PROSITE" id="PS00092">
    <property type="entry name" value="N6_MTASE"/>
    <property type="match status" value="1"/>
</dbReference>
<dbReference type="Proteomes" id="UP000308838">
    <property type="component" value="Unassembled WGS sequence"/>
</dbReference>
<dbReference type="GO" id="GO:0032259">
    <property type="term" value="P:methylation"/>
    <property type="evidence" value="ECO:0007669"/>
    <property type="project" value="InterPro"/>
</dbReference>
<dbReference type="PRINTS" id="PR00507">
    <property type="entry name" value="N12N6MTFRASE"/>
</dbReference>
<reference evidence="1 2" key="1">
    <citation type="submission" date="2018-05" db="EMBL/GenBank/DDBJ databases">
        <title>Novel Campyloabacter and Helicobacter Species and Strains.</title>
        <authorList>
            <person name="Mannion A.J."/>
            <person name="Shen Z."/>
            <person name="Fox J.G."/>
        </authorList>
    </citation>
    <scope>NUCLEOTIDE SEQUENCE [LARGE SCALE GENOMIC DNA]</scope>
    <source>
        <strain evidence="2">MIT17-664</strain>
    </source>
</reference>
<evidence type="ECO:0000313" key="2">
    <source>
        <dbReference type="Proteomes" id="UP000308838"/>
    </source>
</evidence>
<dbReference type="InterPro" id="IPR002052">
    <property type="entry name" value="DNA_methylase_N6_adenine_CS"/>
</dbReference>
<dbReference type="Gene3D" id="3.40.50.150">
    <property type="entry name" value="Vaccinia Virus protein VP39"/>
    <property type="match status" value="1"/>
</dbReference>
<comment type="caution">
    <text evidence="1">The sequence shown here is derived from an EMBL/GenBank/DDBJ whole genome shotgun (WGS) entry which is preliminary data.</text>
</comment>
<gene>
    <name evidence="1" type="ORF">CQA69_03020</name>
</gene>
<organism evidence="1 2">
    <name type="scientific">Campylobacter estrildidarum</name>
    <dbReference type="NCBI Taxonomy" id="2510189"/>
    <lineage>
        <taxon>Bacteria</taxon>
        <taxon>Pseudomonadati</taxon>
        <taxon>Campylobacterota</taxon>
        <taxon>Epsilonproteobacteria</taxon>
        <taxon>Campylobacterales</taxon>
        <taxon>Campylobacteraceae</taxon>
        <taxon>Campylobacter</taxon>
    </lineage>
</organism>
<accession>A0A4U7BIC2</accession>
<dbReference type="SUPFAM" id="SSF53335">
    <property type="entry name" value="S-adenosyl-L-methionine-dependent methyltransferases"/>
    <property type="match status" value="1"/>
</dbReference>
<dbReference type="AlphaFoldDB" id="A0A4U7BIC2"/>
<dbReference type="OrthoDB" id="5328403at2"/>
<name>A0A4U7BIC2_9BACT</name>
<proteinExistence type="predicted"/>
<evidence type="ECO:0000313" key="1">
    <source>
        <dbReference type="EMBL" id="TKX31229.1"/>
    </source>
</evidence>